<dbReference type="Proteomes" id="UP001202479">
    <property type="component" value="Unassembled WGS sequence"/>
</dbReference>
<name>A0AAI9WZK4_9ASCO</name>
<dbReference type="AlphaFoldDB" id="A0AAI9WZK4"/>
<feature type="compositionally biased region" description="Polar residues" evidence="1">
    <location>
        <begin position="119"/>
        <end position="165"/>
    </location>
</feature>
<proteinExistence type="predicted"/>
<evidence type="ECO:0000313" key="2">
    <source>
        <dbReference type="EMBL" id="KAI3406159.2"/>
    </source>
</evidence>
<feature type="compositionally biased region" description="Polar residues" evidence="1">
    <location>
        <begin position="57"/>
        <end position="73"/>
    </location>
</feature>
<accession>A0AAI9WZK4</accession>
<reference evidence="2" key="1">
    <citation type="journal article" date="2022" name="DNA Res.">
        <title>Genome analysis of five recently described species of the CUG-Ser clade uncovers Candida theae as a new hybrid lineage with pathogenic potential in the Candida parapsilosis species complex.</title>
        <authorList>
            <person name="Mixao V."/>
            <person name="Del Olmo V."/>
            <person name="Hegedusova E."/>
            <person name="Saus E."/>
            <person name="Pryszcz L."/>
            <person name="Cillingova A."/>
            <person name="Nosek J."/>
            <person name="Gabaldon T."/>
        </authorList>
    </citation>
    <scope>NUCLEOTIDE SEQUENCE</scope>
    <source>
        <strain evidence="2">CBS 10844</strain>
    </source>
</reference>
<comment type="caution">
    <text evidence="2">The sequence shown here is derived from an EMBL/GenBank/DDBJ whole genome shotgun (WGS) entry which is preliminary data.</text>
</comment>
<feature type="compositionally biased region" description="Low complexity" evidence="1">
    <location>
        <begin position="34"/>
        <end position="52"/>
    </location>
</feature>
<organism evidence="2 3">
    <name type="scientific">Candida oxycetoniae</name>
    <dbReference type="NCBI Taxonomy" id="497107"/>
    <lineage>
        <taxon>Eukaryota</taxon>
        <taxon>Fungi</taxon>
        <taxon>Dikarya</taxon>
        <taxon>Ascomycota</taxon>
        <taxon>Saccharomycotina</taxon>
        <taxon>Pichiomycetes</taxon>
        <taxon>Debaryomycetaceae</taxon>
        <taxon>Candida/Lodderomyces clade</taxon>
        <taxon>Candida</taxon>
    </lineage>
</organism>
<feature type="region of interest" description="Disordered" evidence="1">
    <location>
        <begin position="19"/>
        <end position="165"/>
    </location>
</feature>
<keyword evidence="3" id="KW-1185">Reference proteome</keyword>
<gene>
    <name evidence="2" type="ORF">KGF56_001001</name>
</gene>
<evidence type="ECO:0000313" key="3">
    <source>
        <dbReference type="Proteomes" id="UP001202479"/>
    </source>
</evidence>
<dbReference type="RefSeq" id="XP_049181904.1">
    <property type="nucleotide sequence ID" value="XM_049322078.1"/>
</dbReference>
<feature type="compositionally biased region" description="Polar residues" evidence="1">
    <location>
        <begin position="81"/>
        <end position="90"/>
    </location>
</feature>
<dbReference type="EMBL" id="JAHUZD010000025">
    <property type="protein sequence ID" value="KAI3406159.2"/>
    <property type="molecule type" value="Genomic_DNA"/>
</dbReference>
<evidence type="ECO:0000256" key="1">
    <source>
        <dbReference type="SAM" id="MobiDB-lite"/>
    </source>
</evidence>
<feature type="compositionally biased region" description="Basic and acidic residues" evidence="1">
    <location>
        <begin position="249"/>
        <end position="260"/>
    </location>
</feature>
<sequence length="279" mass="30850">MFMLYKWTGVTFLKNKLHRSNSLPTPTSTPPPTSLSIPGKNNSVSKGNNNVKFSEDPCTTTSQVRSPRNSFQPNPDDLPSLSKSNSTSALLKSRKKAIFNSNSDIAHPSSKKKSTTTKNNRMSINRAQILHRSSLSNQSHRNNSSTVVASPETINPTSLSGSSSPILPTNELSNLSNSSVIQKTSVHNPASSSLALSYPNYKLNLSTSKRHNSILNASDYLTIDVNFDRDSIYTFNEDKYSDIADEEPEQKHEQNKEKDWSSSGIENTVVASRKKVRFI</sequence>
<dbReference type="GeneID" id="73378618"/>
<protein>
    <submittedName>
        <fullName evidence="2">Uncharacterized protein</fullName>
    </submittedName>
</protein>
<feature type="region of interest" description="Disordered" evidence="1">
    <location>
        <begin position="240"/>
        <end position="266"/>
    </location>
</feature>